<name>A0ACB9A2A5_9ASTR</name>
<evidence type="ECO:0000313" key="1">
    <source>
        <dbReference type="EMBL" id="KAI3703764.1"/>
    </source>
</evidence>
<evidence type="ECO:0000313" key="2">
    <source>
        <dbReference type="Proteomes" id="UP001056120"/>
    </source>
</evidence>
<sequence>MVINRFMLEPLKKCKWAFLIPICFLSSSCGPNSKLYETLNPTFGFAFLSDDLPSANCSSRRASSSSVIQHRLTFFSLTFGL</sequence>
<dbReference type="Proteomes" id="UP001056120">
    <property type="component" value="Linkage Group LG25"/>
</dbReference>
<reference evidence="2" key="1">
    <citation type="journal article" date="2022" name="Mol. Ecol. Resour.">
        <title>The genomes of chicory, endive, great burdock and yacon provide insights into Asteraceae palaeo-polyploidization history and plant inulin production.</title>
        <authorList>
            <person name="Fan W."/>
            <person name="Wang S."/>
            <person name="Wang H."/>
            <person name="Wang A."/>
            <person name="Jiang F."/>
            <person name="Liu H."/>
            <person name="Zhao H."/>
            <person name="Xu D."/>
            <person name="Zhang Y."/>
        </authorList>
    </citation>
    <scope>NUCLEOTIDE SEQUENCE [LARGE SCALE GENOMIC DNA]</scope>
    <source>
        <strain evidence="2">cv. Yunnan</strain>
    </source>
</reference>
<comment type="caution">
    <text evidence="1">The sequence shown here is derived from an EMBL/GenBank/DDBJ whole genome shotgun (WGS) entry which is preliminary data.</text>
</comment>
<reference evidence="1 2" key="2">
    <citation type="journal article" date="2022" name="Mol. Ecol. Resour.">
        <title>The genomes of chicory, endive, great burdock and yacon provide insights into Asteraceae paleo-polyploidization history and plant inulin production.</title>
        <authorList>
            <person name="Fan W."/>
            <person name="Wang S."/>
            <person name="Wang H."/>
            <person name="Wang A."/>
            <person name="Jiang F."/>
            <person name="Liu H."/>
            <person name="Zhao H."/>
            <person name="Xu D."/>
            <person name="Zhang Y."/>
        </authorList>
    </citation>
    <scope>NUCLEOTIDE SEQUENCE [LARGE SCALE GENOMIC DNA]</scope>
    <source>
        <strain evidence="2">cv. Yunnan</strain>
        <tissue evidence="1">Leaves</tissue>
    </source>
</reference>
<dbReference type="EMBL" id="CM042042">
    <property type="protein sequence ID" value="KAI3703764.1"/>
    <property type="molecule type" value="Genomic_DNA"/>
</dbReference>
<gene>
    <name evidence="1" type="ORF">L1987_73959</name>
</gene>
<organism evidence="1 2">
    <name type="scientific">Smallanthus sonchifolius</name>
    <dbReference type="NCBI Taxonomy" id="185202"/>
    <lineage>
        <taxon>Eukaryota</taxon>
        <taxon>Viridiplantae</taxon>
        <taxon>Streptophyta</taxon>
        <taxon>Embryophyta</taxon>
        <taxon>Tracheophyta</taxon>
        <taxon>Spermatophyta</taxon>
        <taxon>Magnoliopsida</taxon>
        <taxon>eudicotyledons</taxon>
        <taxon>Gunneridae</taxon>
        <taxon>Pentapetalae</taxon>
        <taxon>asterids</taxon>
        <taxon>campanulids</taxon>
        <taxon>Asterales</taxon>
        <taxon>Asteraceae</taxon>
        <taxon>Asteroideae</taxon>
        <taxon>Heliantheae alliance</taxon>
        <taxon>Millerieae</taxon>
        <taxon>Smallanthus</taxon>
    </lineage>
</organism>
<protein>
    <submittedName>
        <fullName evidence="1">Uncharacterized protein</fullName>
    </submittedName>
</protein>
<keyword evidence="2" id="KW-1185">Reference proteome</keyword>
<proteinExistence type="predicted"/>
<accession>A0ACB9A2A5</accession>